<dbReference type="Proteomes" id="UP000737171">
    <property type="component" value="Unassembled WGS sequence"/>
</dbReference>
<dbReference type="Pfam" id="PF02518">
    <property type="entry name" value="HATPase_c"/>
    <property type="match status" value="1"/>
</dbReference>
<feature type="domain" description="Response regulatory" evidence="7">
    <location>
        <begin position="8"/>
        <end position="158"/>
    </location>
</feature>
<dbReference type="Gene3D" id="3.40.50.2300">
    <property type="match status" value="1"/>
</dbReference>
<evidence type="ECO:0000313" key="9">
    <source>
        <dbReference type="Proteomes" id="UP000737171"/>
    </source>
</evidence>
<accession>A0ABX2ET93</accession>
<dbReference type="InterPro" id="IPR001789">
    <property type="entry name" value="Sig_transdc_resp-reg_receiver"/>
</dbReference>
<feature type="domain" description="Histidine kinase" evidence="6">
    <location>
        <begin position="221"/>
        <end position="459"/>
    </location>
</feature>
<evidence type="ECO:0000256" key="5">
    <source>
        <dbReference type="SAM" id="Coils"/>
    </source>
</evidence>
<dbReference type="InterPro" id="IPR036097">
    <property type="entry name" value="HisK_dim/P_sf"/>
</dbReference>
<organism evidence="8 9">
    <name type="scientific">Pseudaquabacterium terrae</name>
    <dbReference type="NCBI Taxonomy" id="2732868"/>
    <lineage>
        <taxon>Bacteria</taxon>
        <taxon>Pseudomonadati</taxon>
        <taxon>Pseudomonadota</taxon>
        <taxon>Betaproteobacteria</taxon>
        <taxon>Burkholderiales</taxon>
        <taxon>Sphaerotilaceae</taxon>
        <taxon>Pseudaquabacterium</taxon>
    </lineage>
</organism>
<dbReference type="SMART" id="SM00387">
    <property type="entry name" value="HATPase_c"/>
    <property type="match status" value="1"/>
</dbReference>
<dbReference type="PROSITE" id="PS50109">
    <property type="entry name" value="HIS_KIN"/>
    <property type="match status" value="1"/>
</dbReference>
<dbReference type="PANTHER" id="PTHR43065:SF50">
    <property type="entry name" value="HISTIDINE KINASE"/>
    <property type="match status" value="1"/>
</dbReference>
<dbReference type="PANTHER" id="PTHR43065">
    <property type="entry name" value="SENSOR HISTIDINE KINASE"/>
    <property type="match status" value="1"/>
</dbReference>
<gene>
    <name evidence="8" type="ORF">HLB44_33205</name>
</gene>
<reference evidence="8 9" key="1">
    <citation type="submission" date="2020-05" db="EMBL/GenBank/DDBJ databases">
        <title>Aquincola sp. isolate from soil.</title>
        <authorList>
            <person name="Han J."/>
            <person name="Kim D.-U."/>
        </authorList>
    </citation>
    <scope>NUCLEOTIDE SEQUENCE [LARGE SCALE GENOMIC DNA]</scope>
    <source>
        <strain evidence="8 9">S2</strain>
    </source>
</reference>
<keyword evidence="8" id="KW-0418">Kinase</keyword>
<dbReference type="SUPFAM" id="SSF55874">
    <property type="entry name" value="ATPase domain of HSP90 chaperone/DNA topoisomerase II/histidine kinase"/>
    <property type="match status" value="1"/>
</dbReference>
<dbReference type="PROSITE" id="PS50110">
    <property type="entry name" value="RESPONSE_REGULATORY"/>
    <property type="match status" value="1"/>
</dbReference>
<dbReference type="EMBL" id="JABRWJ010000014">
    <property type="protein sequence ID" value="NRF71856.1"/>
    <property type="molecule type" value="Genomic_DNA"/>
</dbReference>
<dbReference type="SUPFAM" id="SSF52172">
    <property type="entry name" value="CheY-like"/>
    <property type="match status" value="1"/>
</dbReference>
<sequence length="472" mass="52449">MMTLQNRRILLVDDMPTIHDDFRKILCPQAPAKSALEATRAALFGDDPPKATTATAAFELDSAYQGQEGLAKVQASLREGRPYAMAFVDMRMPPGWDGVETIEHLWRADPRLQVVICTAYSDTSWDEIFQRLDARDRLLILKKPFDNVEVRQLAQALTTKWQMTQQAALQIDSLEAAVDERTHKLTQANEALQAEIAERKHLEAQLVQQEKLASIGQLAAGVAHEINNPIGYIFSNVGTLEGYLEDLFRMLDAYEQTPAALPLRPLREELQIGYLKDDVPSLMRETKEGVRRVRQIVQDLKDFSHVDSLQEWQVVQLHQGIDSTLNVVGSELRYKADVVKEYGAVPEIECLSSQINQVVMNLVVNAAHAMGERRGRIVIRTGSADGEAWFEVADDGSGIPKDVLPRIFDPFFTTKPIGKGTGLGLSLSYGIVQKHQGRITVDSEIGRGTTFRVTLPLRRSAAAPTVAEALAA</sequence>
<dbReference type="EC" id="2.7.13.3" evidence="2"/>
<feature type="modified residue" description="4-aspartylphosphate" evidence="4">
    <location>
        <position position="89"/>
    </location>
</feature>
<dbReference type="Gene3D" id="1.10.287.130">
    <property type="match status" value="1"/>
</dbReference>
<evidence type="ECO:0000256" key="2">
    <source>
        <dbReference type="ARBA" id="ARBA00012438"/>
    </source>
</evidence>
<evidence type="ECO:0000259" key="6">
    <source>
        <dbReference type="PROSITE" id="PS50109"/>
    </source>
</evidence>
<dbReference type="InterPro" id="IPR003661">
    <property type="entry name" value="HisK_dim/P_dom"/>
</dbReference>
<feature type="coiled-coil region" evidence="5">
    <location>
        <begin position="171"/>
        <end position="212"/>
    </location>
</feature>
<evidence type="ECO:0000256" key="4">
    <source>
        <dbReference type="PROSITE-ProRule" id="PRU00169"/>
    </source>
</evidence>
<dbReference type="InterPro" id="IPR011006">
    <property type="entry name" value="CheY-like_superfamily"/>
</dbReference>
<comment type="catalytic activity">
    <reaction evidence="1">
        <text>ATP + protein L-histidine = ADP + protein N-phospho-L-histidine.</text>
        <dbReference type="EC" id="2.7.13.3"/>
    </reaction>
</comment>
<keyword evidence="9" id="KW-1185">Reference proteome</keyword>
<dbReference type="InterPro" id="IPR036890">
    <property type="entry name" value="HATPase_C_sf"/>
</dbReference>
<keyword evidence="5" id="KW-0175">Coiled coil</keyword>
<dbReference type="Gene3D" id="3.30.565.10">
    <property type="entry name" value="Histidine kinase-like ATPase, C-terminal domain"/>
    <property type="match status" value="1"/>
</dbReference>
<dbReference type="PRINTS" id="PR00344">
    <property type="entry name" value="BCTRLSENSOR"/>
</dbReference>
<evidence type="ECO:0000313" key="8">
    <source>
        <dbReference type="EMBL" id="NRF71856.1"/>
    </source>
</evidence>
<keyword evidence="3 4" id="KW-0597">Phosphoprotein</keyword>
<keyword evidence="8" id="KW-0808">Transferase</keyword>
<evidence type="ECO:0000259" key="7">
    <source>
        <dbReference type="PROSITE" id="PS50110"/>
    </source>
</evidence>
<dbReference type="SUPFAM" id="SSF47384">
    <property type="entry name" value="Homodimeric domain of signal transducing histidine kinase"/>
    <property type="match status" value="1"/>
</dbReference>
<dbReference type="CDD" id="cd00082">
    <property type="entry name" value="HisKA"/>
    <property type="match status" value="1"/>
</dbReference>
<protein>
    <recommendedName>
        <fullName evidence="2">histidine kinase</fullName>
        <ecNumber evidence="2">2.7.13.3</ecNumber>
    </recommendedName>
</protein>
<name>A0ABX2ET93_9BURK</name>
<dbReference type="InterPro" id="IPR005467">
    <property type="entry name" value="His_kinase_dom"/>
</dbReference>
<dbReference type="InterPro" id="IPR003594">
    <property type="entry name" value="HATPase_dom"/>
</dbReference>
<dbReference type="Pfam" id="PF00072">
    <property type="entry name" value="Response_reg"/>
    <property type="match status" value="1"/>
</dbReference>
<dbReference type="InterPro" id="IPR004358">
    <property type="entry name" value="Sig_transdc_His_kin-like_C"/>
</dbReference>
<proteinExistence type="predicted"/>
<comment type="caution">
    <text evidence="8">The sequence shown here is derived from an EMBL/GenBank/DDBJ whole genome shotgun (WGS) entry which is preliminary data.</text>
</comment>
<evidence type="ECO:0000256" key="1">
    <source>
        <dbReference type="ARBA" id="ARBA00000085"/>
    </source>
</evidence>
<dbReference type="GO" id="GO:0016301">
    <property type="term" value="F:kinase activity"/>
    <property type="evidence" value="ECO:0007669"/>
    <property type="project" value="UniProtKB-KW"/>
</dbReference>
<evidence type="ECO:0000256" key="3">
    <source>
        <dbReference type="ARBA" id="ARBA00022553"/>
    </source>
</evidence>